<evidence type="ECO:0000256" key="7">
    <source>
        <dbReference type="PROSITE-ProRule" id="PRU00176"/>
    </source>
</evidence>
<feature type="domain" description="RRM" evidence="10">
    <location>
        <begin position="557"/>
        <end position="634"/>
    </location>
</feature>
<dbReference type="GO" id="GO:0046949">
    <property type="term" value="P:fatty-acyl-CoA biosynthetic process"/>
    <property type="evidence" value="ECO:0000318"/>
    <property type="project" value="GO_Central"/>
</dbReference>
<reference evidence="11" key="1">
    <citation type="journal article" date="2012" name="Nature">
        <title>The tomato genome sequence provides insights into fleshy fruit evolution.</title>
        <authorList>
            <consortium name="Tomato Genome Consortium"/>
        </authorList>
    </citation>
    <scope>NUCLEOTIDE SEQUENCE [LARGE SCALE GENOMIC DNA]</scope>
    <source>
        <strain evidence="11">cv. Heinz 1706</strain>
    </source>
</reference>
<keyword evidence="6" id="KW-0587">Phenylpropanoid metabolism</keyword>
<keyword evidence="9" id="KW-0472">Membrane</keyword>
<dbReference type="SUPFAM" id="SSF54928">
    <property type="entry name" value="RNA-binding domain, RBD"/>
    <property type="match status" value="2"/>
</dbReference>
<feature type="region of interest" description="Disordered" evidence="8">
    <location>
        <begin position="1047"/>
        <end position="1142"/>
    </location>
</feature>
<feature type="transmembrane region" description="Helical" evidence="9">
    <location>
        <begin position="281"/>
        <end position="300"/>
    </location>
</feature>
<dbReference type="InterPro" id="IPR020845">
    <property type="entry name" value="AMP-binding_CS"/>
</dbReference>
<dbReference type="Pfam" id="PF00076">
    <property type="entry name" value="RRM_1"/>
    <property type="match status" value="3"/>
</dbReference>
<dbReference type="Pfam" id="PF13193">
    <property type="entry name" value="AMP-binding_C"/>
    <property type="match status" value="1"/>
</dbReference>
<protein>
    <recommendedName>
        <fullName evidence="10">RRM domain-containing protein</fullName>
    </recommendedName>
</protein>
<dbReference type="Gene3D" id="3.40.50.12780">
    <property type="entry name" value="N-terminal domain of ligase-like"/>
    <property type="match status" value="1"/>
</dbReference>
<dbReference type="InParanoid" id="A0A3Q7FX33"/>
<evidence type="ECO:0000313" key="12">
    <source>
        <dbReference type="Proteomes" id="UP000004994"/>
    </source>
</evidence>
<dbReference type="Pfam" id="PF18360">
    <property type="entry name" value="hnRNP_Q_AcD"/>
    <property type="match status" value="1"/>
</dbReference>
<evidence type="ECO:0000256" key="2">
    <source>
        <dbReference type="ARBA" id="ARBA00006432"/>
    </source>
</evidence>
<dbReference type="AlphaFoldDB" id="A0A3Q7FX33"/>
<dbReference type="PROSITE" id="PS50102">
    <property type="entry name" value="RRM"/>
    <property type="match status" value="3"/>
</dbReference>
<dbReference type="Pfam" id="PF00501">
    <property type="entry name" value="AMP-binding"/>
    <property type="match status" value="1"/>
</dbReference>
<dbReference type="SUPFAM" id="SSF56801">
    <property type="entry name" value="Acetyl-CoA synthetase-like"/>
    <property type="match status" value="1"/>
</dbReference>
<dbReference type="InterPro" id="IPR000873">
    <property type="entry name" value="AMP-dep_synth/lig_dom"/>
</dbReference>
<sequence>METHVVECSQKQEEDEHIFRSRYPPVHVPDNVTLPEFVLHNVELYADRLAFVDATTGKGYTYGEVERDIRRFAKALRSLGLRKGRVVLVVLPNVPEYAIVALGIMAAGGVFSGANPAAHSSEIMKQVESADGKLIVSDLPTYHKVKDCGLPVIILGEERAEGTIHWDELLEAADRASSRTDHITNQEDEIVQQSDLCALPFSSGTTGLSKGVMLTHRNLVANLCSTLFSISPEMIGQVTILGLIPFFHIYGITGICCATIRNKGKVVVMRRYELRAFLNALIIHEVSFAPIVPPIILALVKNPIVDEFDLKKLKLRSIMTAAAPLAPEILNEFEKKFPDVQVQEAYGMTEHSCITLSHSNQHIAKRNSVGFILPNLEVKFVDPDTGRSLPKNTPGEICVKSQCVMKGIGRYMELSSLMRKFSGYYKNESETSLTIDTDGWLHTGDIGYIDDDGDIFLVDRIKELIKYKGFQVAPAELEGILLTHPSVEDTAVVGLPDEEAGEIPAAWVVLNSKAKESHEDIISYVASTVAQYKRVRLVQFVDSIPKSPSAEQEMKGTEIFVGGLARTTTESKIHEVFSSCGEIVEIRLIKDQIGNAKGFCFVRFATKYAADKALKEKSGYVLDGKKIGIRPSVEQDTLFLGNLNKGWGAEEFESIVRQVFPDVTSVDLAILGDVQLGQKQRNRGFAFVKFSSHAAAARALRVGSQSDFLIGGNLHPSVQWAEEESEVDPNELAQIKVAFVRNVPPGADEDYLKKLFQPFGNVEKVTLSRKGSSTIGFVYFDKRSDLDNAIKGLNEKTVQGPRGGPSSKIQVEVARPTDKNRKRGREDQKMSSNIESHSKLLKDDPNVEMVGGPKSKAQPVMHLSDEMDYLDPYEAAVIALPVLVKERLVRILRLGIATRYDIDVVNLTSLKMLPESAAISVLDQQVEKLGLKQFDSKSRVEDVALRVPEPDSFSTRVRLPHLDSYASRVPLPMARADVYTSRYSAYLDPYQSGRVTTERMEEASSHLQGTSLTYGQVTTRMEEAGSIHKKRMEEANPTLQSFLSGGVTKRRMEEPSPLQATSLPSGRVSRMDEAGPTFQASWSPSAAADRVGLHSRITPTSDHQQTRPRIRFDPFTGEPYKFDPFTGEPIVPESSSHHRSLY</sequence>
<feature type="domain" description="RRM" evidence="10">
    <location>
        <begin position="736"/>
        <end position="816"/>
    </location>
</feature>
<dbReference type="Proteomes" id="UP000004994">
    <property type="component" value="Chromosome 2"/>
</dbReference>
<keyword evidence="4" id="KW-0547">Nucleotide-binding</keyword>
<comment type="similarity">
    <text evidence="2">Belongs to the ATP-dependent AMP-binding enzyme family.</text>
</comment>
<dbReference type="GO" id="GO:0005524">
    <property type="term" value="F:ATP binding"/>
    <property type="evidence" value="ECO:0007669"/>
    <property type="project" value="UniProtKB-KW"/>
</dbReference>
<dbReference type="PANTHER" id="PTHR24096">
    <property type="entry name" value="LONG-CHAIN-FATTY-ACID--COA LIGASE"/>
    <property type="match status" value="1"/>
</dbReference>
<dbReference type="GO" id="GO:0009698">
    <property type="term" value="P:phenylpropanoid metabolic process"/>
    <property type="evidence" value="ECO:0007669"/>
    <property type="project" value="UniProtKB-KW"/>
</dbReference>
<evidence type="ECO:0000259" key="10">
    <source>
        <dbReference type="PROSITE" id="PS50102"/>
    </source>
</evidence>
<dbReference type="GO" id="GO:0050563">
    <property type="term" value="F:trans-feruloyl-CoA synthase activity"/>
    <property type="evidence" value="ECO:0007669"/>
    <property type="project" value="UniProtKB-ARBA"/>
</dbReference>
<dbReference type="InterPro" id="IPR012677">
    <property type="entry name" value="Nucleotide-bd_a/b_plait_sf"/>
</dbReference>
<dbReference type="STRING" id="4081.A0A3Q7FX33"/>
<dbReference type="UniPathway" id="UPA00372">
    <property type="reaction ID" value="UER00547"/>
</dbReference>
<feature type="domain" description="RRM" evidence="10">
    <location>
        <begin position="636"/>
        <end position="742"/>
    </location>
</feature>
<keyword evidence="12" id="KW-1185">Reference proteome</keyword>
<dbReference type="InterPro" id="IPR045851">
    <property type="entry name" value="AMP-bd_C_sf"/>
</dbReference>
<evidence type="ECO:0000256" key="9">
    <source>
        <dbReference type="SAM" id="Phobius"/>
    </source>
</evidence>
<name>A0A3Q7FX33_SOLLC</name>
<dbReference type="CDD" id="cd00590">
    <property type="entry name" value="RRM_SF"/>
    <property type="match status" value="3"/>
</dbReference>
<feature type="compositionally biased region" description="Basic and acidic residues" evidence="8">
    <location>
        <begin position="815"/>
        <end position="829"/>
    </location>
</feature>
<dbReference type="Gramene" id="Solyc02g088720.3.1">
    <property type="protein sequence ID" value="Solyc02g088720.3.1"/>
    <property type="gene ID" value="Solyc02g088720.3"/>
</dbReference>
<dbReference type="Gene3D" id="3.30.300.30">
    <property type="match status" value="1"/>
</dbReference>
<dbReference type="PROSITE" id="PS00455">
    <property type="entry name" value="AMP_BINDING"/>
    <property type="match status" value="1"/>
</dbReference>
<reference evidence="11" key="2">
    <citation type="submission" date="2019-01" db="UniProtKB">
        <authorList>
            <consortium name="EnsemblPlants"/>
        </authorList>
    </citation>
    <scope>IDENTIFICATION</scope>
    <source>
        <strain evidence="11">cv. Heinz 1706</strain>
    </source>
</reference>
<comment type="pathway">
    <text evidence="1">Phytoalexin biosynthesis; 3,4',5-trihydroxystilbene biosynthesis; 3,4',5-trihydroxystilbene from trans-4-coumarate: step 1/2.</text>
</comment>
<feature type="region of interest" description="Disordered" evidence="8">
    <location>
        <begin position="794"/>
        <end position="837"/>
    </location>
</feature>
<dbReference type="InterPro" id="IPR042099">
    <property type="entry name" value="ANL_N_sf"/>
</dbReference>
<evidence type="ECO:0000256" key="3">
    <source>
        <dbReference type="ARBA" id="ARBA00022598"/>
    </source>
</evidence>
<evidence type="ECO:0000256" key="6">
    <source>
        <dbReference type="ARBA" id="ARBA00023051"/>
    </source>
</evidence>
<keyword evidence="5" id="KW-0067">ATP-binding</keyword>
<keyword evidence="9" id="KW-0812">Transmembrane</keyword>
<dbReference type="SMART" id="SM00360">
    <property type="entry name" value="RRM"/>
    <property type="match status" value="3"/>
</dbReference>
<dbReference type="InterPro" id="IPR000504">
    <property type="entry name" value="RRM_dom"/>
</dbReference>
<dbReference type="GO" id="GO:0004467">
    <property type="term" value="F:long-chain fatty acid-CoA ligase activity"/>
    <property type="evidence" value="ECO:0000318"/>
    <property type="project" value="GO_Central"/>
</dbReference>
<keyword evidence="3" id="KW-0436">Ligase</keyword>
<evidence type="ECO:0000256" key="4">
    <source>
        <dbReference type="ARBA" id="ARBA00022741"/>
    </source>
</evidence>
<keyword evidence="9" id="KW-1133">Transmembrane helix</keyword>
<evidence type="ECO:0000256" key="1">
    <source>
        <dbReference type="ARBA" id="ARBA00004930"/>
    </source>
</evidence>
<feature type="transmembrane region" description="Helical" evidence="9">
    <location>
        <begin position="234"/>
        <end position="260"/>
    </location>
</feature>
<dbReference type="PANTHER" id="PTHR24096:SF389">
    <property type="entry name" value="4-COUMARATE--COA LIGASE-LIKE 1"/>
    <property type="match status" value="1"/>
</dbReference>
<dbReference type="InterPro" id="IPR035979">
    <property type="entry name" value="RBD_domain_sf"/>
</dbReference>
<proteinExistence type="inferred from homology"/>
<dbReference type="EnsemblPlants" id="Solyc02g088720.3.1">
    <property type="protein sequence ID" value="Solyc02g088720.3.1"/>
    <property type="gene ID" value="Solyc02g088720.3"/>
</dbReference>
<evidence type="ECO:0000313" key="11">
    <source>
        <dbReference type="EnsemblPlants" id="Solyc02g088720.3.1"/>
    </source>
</evidence>
<evidence type="ECO:0000256" key="8">
    <source>
        <dbReference type="SAM" id="MobiDB-lite"/>
    </source>
</evidence>
<dbReference type="InterPro" id="IPR025110">
    <property type="entry name" value="AMP-bd_C"/>
</dbReference>
<dbReference type="InterPro" id="IPR041337">
    <property type="entry name" value="hnRNP_Q_AcD"/>
</dbReference>
<dbReference type="Gene3D" id="3.30.70.330">
    <property type="match status" value="3"/>
</dbReference>
<dbReference type="GO" id="GO:0106286">
    <property type="term" value="F:(E)-caffeate-CoA ligase activity"/>
    <property type="evidence" value="ECO:0007669"/>
    <property type="project" value="UniProtKB-ARBA"/>
</dbReference>
<dbReference type="PaxDb" id="4081-Solyc02g088710.2.1"/>
<organism evidence="11">
    <name type="scientific">Solanum lycopersicum</name>
    <name type="common">Tomato</name>
    <name type="synonym">Lycopersicon esculentum</name>
    <dbReference type="NCBI Taxonomy" id="4081"/>
    <lineage>
        <taxon>Eukaryota</taxon>
        <taxon>Viridiplantae</taxon>
        <taxon>Streptophyta</taxon>
        <taxon>Embryophyta</taxon>
        <taxon>Tracheophyta</taxon>
        <taxon>Spermatophyta</taxon>
        <taxon>Magnoliopsida</taxon>
        <taxon>eudicotyledons</taxon>
        <taxon>Gunneridae</taxon>
        <taxon>Pentapetalae</taxon>
        <taxon>asterids</taxon>
        <taxon>lamiids</taxon>
        <taxon>Solanales</taxon>
        <taxon>Solanaceae</taxon>
        <taxon>Solanoideae</taxon>
        <taxon>Solaneae</taxon>
        <taxon>Solanum</taxon>
        <taxon>Solanum subgen. Lycopersicon</taxon>
    </lineage>
</organism>
<dbReference type="FunFam" id="3.30.300.30:FF:000007">
    <property type="entry name" value="4-coumarate--CoA ligase 2"/>
    <property type="match status" value="1"/>
</dbReference>
<dbReference type="GO" id="GO:0003723">
    <property type="term" value="F:RNA binding"/>
    <property type="evidence" value="ECO:0007669"/>
    <property type="project" value="UniProtKB-UniRule"/>
</dbReference>
<evidence type="ECO:0000256" key="5">
    <source>
        <dbReference type="ARBA" id="ARBA00022840"/>
    </source>
</evidence>
<keyword evidence="7" id="KW-0694">RNA-binding</keyword>
<dbReference type="FunFam" id="3.40.50.12780:FF:000003">
    <property type="entry name" value="Long-chain-fatty-acid--CoA ligase FadD"/>
    <property type="match status" value="1"/>
</dbReference>
<accession>A0A3Q7FX33</accession>